<dbReference type="EMBL" id="BMNL01000002">
    <property type="protein sequence ID" value="GGP20862.1"/>
    <property type="molecule type" value="Genomic_DNA"/>
</dbReference>
<comment type="caution">
    <text evidence="1">The sequence shown here is derived from an EMBL/GenBank/DDBJ whole genome shotgun (WGS) entry which is preliminary data.</text>
</comment>
<evidence type="ECO:0000313" key="2">
    <source>
        <dbReference type="Proteomes" id="UP000610960"/>
    </source>
</evidence>
<reference evidence="1" key="2">
    <citation type="submission" date="2020-09" db="EMBL/GenBank/DDBJ databases">
        <authorList>
            <person name="Sun Q."/>
            <person name="Ohkuma M."/>
        </authorList>
    </citation>
    <scope>NUCLEOTIDE SEQUENCE</scope>
    <source>
        <strain evidence="1">JCM 10088</strain>
    </source>
</reference>
<accession>A0A830GWW1</accession>
<sequence length="144" mass="15876">MWWGGVVMAMGWGALRDLLVQQLSASIQIIKGMIEWMKYVGEAGKSREGGLVGPYGKMLEQMLNSYFKLLFIILNSLEVLLTTYSRVDARLDAVVPRIDEARRLVNDAARDLSMGSMDATARELEAAAEVLLSIQGTILSNTPP</sequence>
<organism evidence="1 2">
    <name type="scientific">Thermocladium modestius</name>
    <dbReference type="NCBI Taxonomy" id="62609"/>
    <lineage>
        <taxon>Archaea</taxon>
        <taxon>Thermoproteota</taxon>
        <taxon>Thermoprotei</taxon>
        <taxon>Thermoproteales</taxon>
        <taxon>Thermoproteaceae</taxon>
        <taxon>Thermocladium</taxon>
    </lineage>
</organism>
<proteinExistence type="predicted"/>
<protein>
    <submittedName>
        <fullName evidence="1">Uncharacterized protein</fullName>
    </submittedName>
</protein>
<dbReference type="AlphaFoldDB" id="A0A830GWW1"/>
<name>A0A830GWW1_9CREN</name>
<reference evidence="1" key="1">
    <citation type="journal article" date="2014" name="Int. J. Syst. Evol. Microbiol.">
        <title>Complete genome sequence of Corynebacterium casei LMG S-19264T (=DSM 44701T), isolated from a smear-ripened cheese.</title>
        <authorList>
            <consortium name="US DOE Joint Genome Institute (JGI-PGF)"/>
            <person name="Walter F."/>
            <person name="Albersmeier A."/>
            <person name="Kalinowski J."/>
            <person name="Ruckert C."/>
        </authorList>
    </citation>
    <scope>NUCLEOTIDE SEQUENCE</scope>
    <source>
        <strain evidence="1">JCM 10088</strain>
    </source>
</reference>
<dbReference type="Proteomes" id="UP000610960">
    <property type="component" value="Unassembled WGS sequence"/>
</dbReference>
<evidence type="ECO:0000313" key="1">
    <source>
        <dbReference type="EMBL" id="GGP20862.1"/>
    </source>
</evidence>
<gene>
    <name evidence="1" type="ORF">GCM10007981_10650</name>
</gene>
<keyword evidence="2" id="KW-1185">Reference proteome</keyword>